<sequence>MTAYTQLNLLDLPPLPEGKPLSSVPGLRYIPNFINPAVEKTLLEEIDQQPWITDLKRRVQHYGYRYDYKARAISPEAYLGTLPEWLKPLTNRLWQEGYIPDLPDQVIVNEYIPGQGITAHIDCIDCFSDTILSLSLGSDCIMRFTAPSHTTEDLVLERRSLVVLQGDARYQWQHSIPARKSDLIKGQKQARSRRISLTFRKVMV</sequence>
<protein>
    <submittedName>
        <fullName evidence="2">2OG-Fe(II) oxygenase</fullName>
    </submittedName>
</protein>
<dbReference type="EMBL" id="CP001345">
    <property type="protein sequence ID" value="ACL47624.1"/>
    <property type="molecule type" value="Genomic_DNA"/>
</dbReference>
<keyword evidence="2" id="KW-0614">Plasmid</keyword>
<accession>B8HYX6</accession>
<dbReference type="GO" id="GO:0032451">
    <property type="term" value="F:demethylase activity"/>
    <property type="evidence" value="ECO:0007669"/>
    <property type="project" value="TreeGrafter"/>
</dbReference>
<organism evidence="2">
    <name type="scientific">Cyanothece sp. (strain PCC 7425 / ATCC 29141)</name>
    <dbReference type="NCBI Taxonomy" id="395961"/>
    <lineage>
        <taxon>Bacteria</taxon>
        <taxon>Bacillati</taxon>
        <taxon>Cyanobacteriota</taxon>
        <taxon>Cyanophyceae</taxon>
        <taxon>Gomontiellales</taxon>
        <taxon>Cyanothecaceae</taxon>
        <taxon>Cyanothece</taxon>
    </lineage>
</organism>
<name>B8HYX6_CYAP4</name>
<evidence type="ECO:0000313" key="2">
    <source>
        <dbReference type="EMBL" id="ACL47624.1"/>
    </source>
</evidence>
<dbReference type="PANTHER" id="PTHR12463:SF1">
    <property type="entry name" value="2-OXOGLUTARATE AND FE-DEPENDENT OXYGENASE FAMILY PROTEIN"/>
    <property type="match status" value="1"/>
</dbReference>
<dbReference type="SUPFAM" id="SSF51197">
    <property type="entry name" value="Clavaminate synthase-like"/>
    <property type="match status" value="1"/>
</dbReference>
<dbReference type="InterPro" id="IPR005123">
    <property type="entry name" value="Oxoglu/Fe-dep_dioxygenase_dom"/>
</dbReference>
<proteinExistence type="predicted"/>
<dbReference type="InterPro" id="IPR032857">
    <property type="entry name" value="ALKBH4"/>
</dbReference>
<dbReference type="AlphaFoldDB" id="B8HYX6"/>
<dbReference type="GO" id="GO:0070988">
    <property type="term" value="P:demethylation"/>
    <property type="evidence" value="ECO:0007669"/>
    <property type="project" value="InterPro"/>
</dbReference>
<dbReference type="PROSITE" id="PS51471">
    <property type="entry name" value="FE2OG_OXY"/>
    <property type="match status" value="1"/>
</dbReference>
<dbReference type="OrthoDB" id="278699at2"/>
<feature type="domain" description="Fe2OG dioxygenase" evidence="1">
    <location>
        <begin position="102"/>
        <end position="203"/>
    </location>
</feature>
<dbReference type="Pfam" id="PF13532">
    <property type="entry name" value="2OG-FeII_Oxy_2"/>
    <property type="match status" value="1"/>
</dbReference>
<reference evidence="2" key="1">
    <citation type="submission" date="2009-01" db="EMBL/GenBank/DDBJ databases">
        <title>Complete sequence of plasmid1 Cyanothece sp. PCC 7425.</title>
        <authorList>
            <consortium name="US DOE Joint Genome Institute"/>
            <person name="Lucas S."/>
            <person name="Copeland A."/>
            <person name="Lapidus A."/>
            <person name="Glavina del Rio T."/>
            <person name="Dalin E."/>
            <person name="Tice H."/>
            <person name="Bruce D."/>
            <person name="Goodwin L."/>
            <person name="Pitluck S."/>
            <person name="Sims D."/>
            <person name="Meineke L."/>
            <person name="Brettin T."/>
            <person name="Detter J.C."/>
            <person name="Han C."/>
            <person name="Larimer F."/>
            <person name="Land M."/>
            <person name="Hauser L."/>
            <person name="Kyrpides N."/>
            <person name="Ovchinnikova G."/>
            <person name="Liberton M."/>
            <person name="Stoeckel J."/>
            <person name="Banerjee A."/>
            <person name="Singh A."/>
            <person name="Page L."/>
            <person name="Sato H."/>
            <person name="Zhao L."/>
            <person name="Sherman L."/>
            <person name="Pakrasi H."/>
            <person name="Richardson P."/>
        </authorList>
    </citation>
    <scope>NUCLEOTIDE SEQUENCE</scope>
    <source>
        <strain evidence="2">PCC 7425</strain>
        <plasmid evidence="2">pP742501</plasmid>
    </source>
</reference>
<dbReference type="PANTHER" id="PTHR12463">
    <property type="entry name" value="OXYGENASE-RELATED"/>
    <property type="match status" value="1"/>
</dbReference>
<gene>
    <name evidence="2" type="ordered locus">Cyan7425_5365</name>
</gene>
<dbReference type="InterPro" id="IPR027450">
    <property type="entry name" value="AlkB-like"/>
</dbReference>
<dbReference type="InterPro" id="IPR037151">
    <property type="entry name" value="AlkB-like_sf"/>
</dbReference>
<evidence type="ECO:0000259" key="1">
    <source>
        <dbReference type="PROSITE" id="PS51471"/>
    </source>
</evidence>
<dbReference type="HOGENOM" id="CLU_052246_3_0_3"/>
<dbReference type="Gene3D" id="2.60.120.590">
    <property type="entry name" value="Alpha-ketoglutarate-dependent dioxygenase AlkB-like"/>
    <property type="match status" value="1"/>
</dbReference>
<dbReference type="GO" id="GO:0016491">
    <property type="term" value="F:oxidoreductase activity"/>
    <property type="evidence" value="ECO:0007669"/>
    <property type="project" value="TreeGrafter"/>
</dbReference>
<geneLocation type="plasmid" evidence="2">
    <name>pP742501</name>
</geneLocation>
<dbReference type="KEGG" id="cyn:Cyan7425_5365"/>